<dbReference type="EMBL" id="CM020618">
    <property type="protein sequence ID" value="KAK1862645.1"/>
    <property type="molecule type" value="Genomic_DNA"/>
</dbReference>
<accession>A0ACC3BXM3</accession>
<keyword evidence="2" id="KW-1185">Reference proteome</keyword>
<evidence type="ECO:0000313" key="1">
    <source>
        <dbReference type="EMBL" id="KAK1862645.1"/>
    </source>
</evidence>
<gene>
    <name evidence="1" type="ORF">I4F81_005213</name>
</gene>
<organism evidence="1 2">
    <name type="scientific">Pyropia yezoensis</name>
    <name type="common">Susabi-nori</name>
    <name type="synonym">Porphyra yezoensis</name>
    <dbReference type="NCBI Taxonomy" id="2788"/>
    <lineage>
        <taxon>Eukaryota</taxon>
        <taxon>Rhodophyta</taxon>
        <taxon>Bangiophyceae</taxon>
        <taxon>Bangiales</taxon>
        <taxon>Bangiaceae</taxon>
        <taxon>Pyropia</taxon>
    </lineage>
</organism>
<dbReference type="Proteomes" id="UP000798662">
    <property type="component" value="Chromosome 1"/>
</dbReference>
<protein>
    <submittedName>
        <fullName evidence="1">Uncharacterized protein</fullName>
    </submittedName>
</protein>
<evidence type="ECO:0000313" key="2">
    <source>
        <dbReference type="Proteomes" id="UP000798662"/>
    </source>
</evidence>
<reference evidence="1" key="1">
    <citation type="submission" date="2019-11" db="EMBL/GenBank/DDBJ databases">
        <title>Nori genome reveals adaptations in red seaweeds to the harsh intertidal environment.</title>
        <authorList>
            <person name="Wang D."/>
            <person name="Mao Y."/>
        </authorList>
    </citation>
    <scope>NUCLEOTIDE SEQUENCE</scope>
    <source>
        <tissue evidence="1">Gametophyte</tissue>
    </source>
</reference>
<sequence length="519" mass="52622">MKATYLASAVAASLLLPLAWGTATAAVATAASASVAGSSGSDASVATLEGQLSPAAAELLAAGRSRSPPIAESRGKAAEYRRVGAAAPVPPVAQSHGKAAEYGRAGAAAPVPPHLPVSLAAEVQEKADARAGGRGRAAKAKRAKGAAAAKKAARKAAKARLPRGVDRDAVSREVAAKAAALPIDADVEATMYEVRSAMDRIVPGAKAAVAAGAAKAAGGAPKRGAASAAVKAAAKVAAATAAAADDDRAALRERLAALEVAVLKVNKERDELRLLQSYAAEENRQLTIKLHEVQLALQSASRASGAANPALSRWLSAKELDLSAFVAGTAYEYYTRHSYGPLTAALISYGVLLGPLAASGLFFLRHAKALTLSGTGADLLTGVQAMSVFDAAFAVGLVAAIFVARLGDPLLALRDIAPPLFVFLFLAVAAQTVATVAAVGVYFRRAGGVRGHGRVAWALAIKLVVAADFFGRIGAPALLGRPYIAPVPIGVYLAYVAASSVSLGLVHRSRRALVRSEAP</sequence>
<name>A0ACC3BXM3_PYRYE</name>
<comment type="caution">
    <text evidence="1">The sequence shown here is derived from an EMBL/GenBank/DDBJ whole genome shotgun (WGS) entry which is preliminary data.</text>
</comment>
<proteinExistence type="predicted"/>